<dbReference type="RefSeq" id="WP_316687305.1">
    <property type="nucleotide sequence ID" value="NZ_CP103837.1"/>
</dbReference>
<dbReference type="Pfam" id="PF20817">
    <property type="entry name" value="XopL_C"/>
    <property type="match status" value="1"/>
</dbReference>
<dbReference type="InterPro" id="IPR048490">
    <property type="entry name" value="XopL_C"/>
</dbReference>
<reference evidence="5 6" key="1">
    <citation type="submission" date="2022-08" db="EMBL/GenBank/DDBJ databases">
        <title>Whole genome sequencing-based tracing of a 2022 introduction and outbreak of Xanthomonas hortorum pv. pelargonii.</title>
        <authorList>
            <person name="Iruegas-Bocardo F."/>
            <person name="Weisberg A.K."/>
            <person name="Riutta E.R."/>
            <person name="Kilday K."/>
            <person name="Bonkowski J.C."/>
            <person name="Creswell T."/>
            <person name="Daughtrey M.L."/>
            <person name="Rane K."/>
            <person name="Grunwald N.J."/>
            <person name="Chang J.H."/>
            <person name="Putnam M.L."/>
        </authorList>
    </citation>
    <scope>NUCLEOTIDE SEQUENCE [LARGE SCALE GENOMIC DNA]</scope>
    <source>
        <strain evidence="5 6">22-325</strain>
    </source>
</reference>
<dbReference type="Gene3D" id="3.80.10.10">
    <property type="entry name" value="Ribonuclease Inhibitor"/>
    <property type="match status" value="1"/>
</dbReference>
<feature type="region of interest" description="Disordered" evidence="3">
    <location>
        <begin position="24"/>
        <end position="54"/>
    </location>
</feature>
<evidence type="ECO:0000256" key="2">
    <source>
        <dbReference type="ARBA" id="ARBA00022737"/>
    </source>
</evidence>
<dbReference type="EMBL" id="CP103840">
    <property type="protein sequence ID" value="WOB25293.1"/>
    <property type="molecule type" value="Genomic_DNA"/>
</dbReference>
<protein>
    <recommendedName>
        <fullName evidence="4">Type III effector Xcv3220-like C-terminal domain-containing protein</fullName>
    </recommendedName>
</protein>
<organism evidence="5 6">
    <name type="scientific">Xanthomonas dyei</name>
    <dbReference type="NCBI Taxonomy" id="743699"/>
    <lineage>
        <taxon>Bacteria</taxon>
        <taxon>Pseudomonadati</taxon>
        <taxon>Pseudomonadota</taxon>
        <taxon>Gammaproteobacteria</taxon>
        <taxon>Lysobacterales</taxon>
        <taxon>Lysobacteraceae</taxon>
        <taxon>Xanthomonas</taxon>
    </lineage>
</organism>
<evidence type="ECO:0000313" key="6">
    <source>
        <dbReference type="Proteomes" id="UP001304534"/>
    </source>
</evidence>
<dbReference type="InterPro" id="IPR001611">
    <property type="entry name" value="Leu-rich_rpt"/>
</dbReference>
<feature type="domain" description="Type III effector Xcv3220-like C-terminal" evidence="4">
    <location>
        <begin position="386"/>
        <end position="548"/>
    </location>
</feature>
<dbReference type="PANTHER" id="PTHR48051:SF1">
    <property type="entry name" value="RAS SUPPRESSOR PROTEIN 1"/>
    <property type="match status" value="1"/>
</dbReference>
<proteinExistence type="predicted"/>
<dbReference type="InterPro" id="IPR050216">
    <property type="entry name" value="LRR_domain-containing"/>
</dbReference>
<dbReference type="InterPro" id="IPR003591">
    <property type="entry name" value="Leu-rich_rpt_typical-subtyp"/>
</dbReference>
<evidence type="ECO:0000313" key="5">
    <source>
        <dbReference type="EMBL" id="WOB25293.1"/>
    </source>
</evidence>
<dbReference type="InterPro" id="IPR032675">
    <property type="entry name" value="LRR_dom_sf"/>
</dbReference>
<keyword evidence="6" id="KW-1185">Reference proteome</keyword>
<evidence type="ECO:0000256" key="3">
    <source>
        <dbReference type="SAM" id="MobiDB-lite"/>
    </source>
</evidence>
<evidence type="ECO:0000259" key="4">
    <source>
        <dbReference type="Pfam" id="PF20817"/>
    </source>
</evidence>
<dbReference type="Pfam" id="PF00560">
    <property type="entry name" value="LRR_1"/>
    <property type="match status" value="1"/>
</dbReference>
<keyword evidence="1" id="KW-0433">Leucine-rich repeat</keyword>
<dbReference type="GeneID" id="95585464"/>
<gene>
    <name evidence="5" type="ORF">NYR99_16280</name>
</gene>
<keyword evidence="2" id="KW-0677">Repeat</keyword>
<dbReference type="PANTHER" id="PTHR48051">
    <property type="match status" value="1"/>
</dbReference>
<sequence>MNEQPADPLQAPDLPRLSDAERRRFQSVATASPSSWPMRLPVAPTDDASRLQGSPALGPYQDVLLQWQKHCNADRSRWHGAWRQANRNNSAIKTRTARALKATAKMLADATQPGCTSLELHSVPLPRFPEQTYRLSRLQRMTINATGLIELPESMRELAGLEILTLAHNPIRSLPASISSLNRLRELSILNCPELKELPQQFGSANASGQREGLVNLQTLQLINTGIKSLPASITGLENLRTLRVRNAPLSTIAVAIHHMPKLEKLDLQGCTALRNYPPIFGGNAPLKKLNLQDCSNLATLPLDIHKLTQLEELDLQGCDNLTRLPSSIARLPASCLILAPAHLQEQLNLYRLIARPAEPQRTGAAAAGPSTAVAGDGASASSSVVAADLRNEDALKRIDETAQAMLSAVIDDERNPFLENAPSYLPEKRLDATPTTFGQIPALKKMLEESRDRHFLTRVNNMAGPSPRVEDPTQEGLSRHYMNVSNWKAQKSAHLGIVDHLGKHVYDEGTHIDAAALAKAVQMWKTRELLVAAHPEDRARFPAFTLHIPERAHEDSDSE</sequence>
<dbReference type="Proteomes" id="UP001304534">
    <property type="component" value="Chromosome"/>
</dbReference>
<dbReference type="SUPFAM" id="SSF52058">
    <property type="entry name" value="L domain-like"/>
    <property type="match status" value="1"/>
</dbReference>
<name>A0ABZ0DAF5_9XANT</name>
<accession>A0ABZ0DAF5</accession>
<dbReference type="NCBIfam" id="NF041351">
    <property type="entry name" value="XopL"/>
    <property type="match status" value="1"/>
</dbReference>
<dbReference type="SMART" id="SM00369">
    <property type="entry name" value="LRR_TYP"/>
    <property type="match status" value="4"/>
</dbReference>
<evidence type="ECO:0000256" key="1">
    <source>
        <dbReference type="ARBA" id="ARBA00022614"/>
    </source>
</evidence>
<dbReference type="PROSITE" id="PS51450">
    <property type="entry name" value="LRR"/>
    <property type="match status" value="1"/>
</dbReference>